<comment type="subunit">
    <text evidence="3">Homotrimer.</text>
</comment>
<comment type="similarity">
    <text evidence="2">Belongs to the KHG/KDPG aldolase family.</text>
</comment>
<dbReference type="PANTHER" id="PTHR30246">
    <property type="entry name" value="2-KETO-3-DEOXY-6-PHOSPHOGLUCONATE ALDOLASE"/>
    <property type="match status" value="1"/>
</dbReference>
<dbReference type="Proteomes" id="UP001447516">
    <property type="component" value="Unassembled WGS sequence"/>
</dbReference>
<dbReference type="SUPFAM" id="SSF51569">
    <property type="entry name" value="Aldolase"/>
    <property type="match status" value="1"/>
</dbReference>
<reference evidence="6 7" key="1">
    <citation type="submission" date="2024-05" db="EMBL/GenBank/DDBJ databases">
        <title>Microbispora sp.ZYX-F-249.</title>
        <authorList>
            <person name="Xie H."/>
        </authorList>
    </citation>
    <scope>NUCLEOTIDE SEQUENCE [LARGE SCALE GENOMIC DNA]</scope>
    <source>
        <strain evidence="6 7">ZYX-F-249</strain>
    </source>
</reference>
<evidence type="ECO:0000256" key="4">
    <source>
        <dbReference type="ARBA" id="ARBA00023239"/>
    </source>
</evidence>
<proteinExistence type="inferred from homology"/>
<evidence type="ECO:0000256" key="1">
    <source>
        <dbReference type="ARBA" id="ARBA00004761"/>
    </source>
</evidence>
<dbReference type="PROSITE" id="PS00160">
    <property type="entry name" value="ALDOLASE_KDPG_KHG_2"/>
    <property type="match status" value="1"/>
</dbReference>
<comment type="caution">
    <text evidence="6">The sequence shown here is derived from an EMBL/GenBank/DDBJ whole genome shotgun (WGS) entry which is preliminary data.</text>
</comment>
<keyword evidence="7" id="KW-1185">Reference proteome</keyword>
<keyword evidence="4" id="KW-0456">Lyase</keyword>
<accession>A0ABV0AU95</accession>
<dbReference type="PANTHER" id="PTHR30246:SF1">
    <property type="entry name" value="2-DEHYDRO-3-DEOXY-6-PHOSPHOGALACTONATE ALDOLASE-RELATED"/>
    <property type="match status" value="1"/>
</dbReference>
<keyword evidence="5" id="KW-0119">Carbohydrate metabolism</keyword>
<evidence type="ECO:0000313" key="7">
    <source>
        <dbReference type="Proteomes" id="UP001447516"/>
    </source>
</evidence>
<dbReference type="EMBL" id="JBDJAW010000026">
    <property type="protein sequence ID" value="MEN3538853.1"/>
    <property type="molecule type" value="Genomic_DNA"/>
</dbReference>
<gene>
    <name evidence="6" type="ORF">AAH991_27335</name>
</gene>
<dbReference type="InterPro" id="IPR031338">
    <property type="entry name" value="KDPG/KHG_AS_2"/>
</dbReference>
<dbReference type="RefSeq" id="WP_346228773.1">
    <property type="nucleotide sequence ID" value="NZ_JBDJAW010000026.1"/>
</dbReference>
<dbReference type="InterPro" id="IPR013785">
    <property type="entry name" value="Aldolase_TIM"/>
</dbReference>
<name>A0ABV0AU95_9ACTN</name>
<dbReference type="InterPro" id="IPR000887">
    <property type="entry name" value="Aldlse_KDPG_KHG"/>
</dbReference>
<dbReference type="Pfam" id="PF01081">
    <property type="entry name" value="Aldolase"/>
    <property type="match status" value="1"/>
</dbReference>
<comment type="pathway">
    <text evidence="1">Carbohydrate acid metabolism.</text>
</comment>
<evidence type="ECO:0000256" key="3">
    <source>
        <dbReference type="ARBA" id="ARBA00011233"/>
    </source>
</evidence>
<evidence type="ECO:0000313" key="6">
    <source>
        <dbReference type="EMBL" id="MEN3538853.1"/>
    </source>
</evidence>
<dbReference type="Gene3D" id="3.20.20.70">
    <property type="entry name" value="Aldolase class I"/>
    <property type="match status" value="1"/>
</dbReference>
<sequence length="210" mass="20926">MQSHDLLDLLTTRRLLAIVRGDDPAAALRSIGVLAEEGVTLMEVSLSGADALSVIREAASSLGEGVHLGAGTVLTARDAVAAGDAGATFVVTPGLGEGVDEALRLGLPVLAGAMTPTEVIAATARGAAAVKLFPASVGGASYLRALRDPFPAVPFVPVGGVGLDSVHAYLEAGAVAVGLGSPLLGDAPRGGDLDGLRRRVRKALDLVGAP</sequence>
<evidence type="ECO:0000256" key="2">
    <source>
        <dbReference type="ARBA" id="ARBA00006906"/>
    </source>
</evidence>
<dbReference type="CDD" id="cd00452">
    <property type="entry name" value="KDPG_aldolase"/>
    <property type="match status" value="1"/>
</dbReference>
<protein>
    <submittedName>
        <fullName evidence="6">Bifunctional 4-hydroxy-2-oxoglutarate aldolase/2-dehydro-3-deoxy-phosphogluconate aldolase</fullName>
    </submittedName>
</protein>
<organism evidence="6 7">
    <name type="scientific">Microbispora maris</name>
    <dbReference type="NCBI Taxonomy" id="3144104"/>
    <lineage>
        <taxon>Bacteria</taxon>
        <taxon>Bacillati</taxon>
        <taxon>Actinomycetota</taxon>
        <taxon>Actinomycetes</taxon>
        <taxon>Streptosporangiales</taxon>
        <taxon>Streptosporangiaceae</taxon>
        <taxon>Microbispora</taxon>
    </lineage>
</organism>
<evidence type="ECO:0000256" key="5">
    <source>
        <dbReference type="ARBA" id="ARBA00023277"/>
    </source>
</evidence>